<feature type="compositionally biased region" description="Low complexity" evidence="1">
    <location>
        <begin position="168"/>
        <end position="181"/>
    </location>
</feature>
<feature type="compositionally biased region" description="Basic residues" evidence="1">
    <location>
        <begin position="28"/>
        <end position="39"/>
    </location>
</feature>
<feature type="region of interest" description="Disordered" evidence="1">
    <location>
        <begin position="1"/>
        <end position="205"/>
    </location>
</feature>
<reference evidence="2" key="1">
    <citation type="submission" date="2022-07" db="EMBL/GenBank/DDBJ databases">
        <title>Genome Sequence of Agrocybe chaxingu.</title>
        <authorList>
            <person name="Buettner E."/>
        </authorList>
    </citation>
    <scope>NUCLEOTIDE SEQUENCE</scope>
    <source>
        <strain evidence="2">MP-N11</strain>
    </source>
</reference>
<protein>
    <submittedName>
        <fullName evidence="2">Uncharacterized protein</fullName>
    </submittedName>
</protein>
<dbReference type="AlphaFoldDB" id="A0A9W8K1B7"/>
<dbReference type="OrthoDB" id="3361414at2759"/>
<dbReference type="EMBL" id="JANKHO010000319">
    <property type="protein sequence ID" value="KAJ3511567.1"/>
    <property type="molecule type" value="Genomic_DNA"/>
</dbReference>
<gene>
    <name evidence="2" type="ORF">NLJ89_g4017</name>
</gene>
<comment type="caution">
    <text evidence="2">The sequence shown here is derived from an EMBL/GenBank/DDBJ whole genome shotgun (WGS) entry which is preliminary data.</text>
</comment>
<organism evidence="2 3">
    <name type="scientific">Agrocybe chaxingu</name>
    <dbReference type="NCBI Taxonomy" id="84603"/>
    <lineage>
        <taxon>Eukaryota</taxon>
        <taxon>Fungi</taxon>
        <taxon>Dikarya</taxon>
        <taxon>Basidiomycota</taxon>
        <taxon>Agaricomycotina</taxon>
        <taxon>Agaricomycetes</taxon>
        <taxon>Agaricomycetidae</taxon>
        <taxon>Agaricales</taxon>
        <taxon>Agaricineae</taxon>
        <taxon>Strophariaceae</taxon>
        <taxon>Agrocybe</taxon>
    </lineage>
</organism>
<sequence>MPAPATSQPSARIVPKGAPQKPRATAPPKKRRAIRRRGRGCGDADSDDEIEREAATDSESDEQASDSDSATDDSDTEPASDDVLHDRAHLPTPRNSKSPESVVKEEARPGGISSFFAPGGDWADMVTDDKFDGPADLPVIEFTDFGKQRAPPPRKHKKTNKSNRATEPRATPAQPEEAAQPLGSFEPQPRAPSQSARQAYQHKLETDPSIPQFEWLVARSW</sequence>
<keyword evidence="3" id="KW-1185">Reference proteome</keyword>
<feature type="compositionally biased region" description="Acidic residues" evidence="1">
    <location>
        <begin position="44"/>
        <end position="80"/>
    </location>
</feature>
<accession>A0A9W8K1B7</accession>
<feature type="compositionally biased region" description="Polar residues" evidence="1">
    <location>
        <begin position="1"/>
        <end position="10"/>
    </location>
</feature>
<feature type="compositionally biased region" description="Basic residues" evidence="1">
    <location>
        <begin position="152"/>
        <end position="161"/>
    </location>
</feature>
<proteinExistence type="predicted"/>
<dbReference type="Proteomes" id="UP001148786">
    <property type="component" value="Unassembled WGS sequence"/>
</dbReference>
<evidence type="ECO:0000256" key="1">
    <source>
        <dbReference type="SAM" id="MobiDB-lite"/>
    </source>
</evidence>
<name>A0A9W8K1B7_9AGAR</name>
<evidence type="ECO:0000313" key="3">
    <source>
        <dbReference type="Proteomes" id="UP001148786"/>
    </source>
</evidence>
<evidence type="ECO:0000313" key="2">
    <source>
        <dbReference type="EMBL" id="KAJ3511567.1"/>
    </source>
</evidence>